<keyword evidence="4" id="KW-1133">Transmembrane helix</keyword>
<evidence type="ECO:0000256" key="3">
    <source>
        <dbReference type="PIRSR" id="PIRSR602124-2"/>
    </source>
</evidence>
<dbReference type="InterPro" id="IPR036972">
    <property type="entry name" value="Cyt_c_oxidase_su5b_sf"/>
</dbReference>
<evidence type="ECO:0000256" key="2">
    <source>
        <dbReference type="ARBA" id="ARBA00022833"/>
    </source>
</evidence>
<evidence type="ECO:0000313" key="5">
    <source>
        <dbReference type="EMBL" id="KAJ9537755.1"/>
    </source>
</evidence>
<dbReference type="AlphaFoldDB" id="A0AA38W3V6"/>
<dbReference type="GO" id="GO:0006123">
    <property type="term" value="P:mitochondrial electron transport, cytochrome c to oxygen"/>
    <property type="evidence" value="ECO:0007669"/>
    <property type="project" value="InterPro"/>
</dbReference>
<evidence type="ECO:0008006" key="7">
    <source>
        <dbReference type="Google" id="ProtNLM"/>
    </source>
</evidence>
<keyword evidence="4" id="KW-0472">Membrane</keyword>
<feature type="transmembrane region" description="Helical" evidence="4">
    <location>
        <begin position="88"/>
        <end position="109"/>
    </location>
</feature>
<reference evidence="5" key="1">
    <citation type="submission" date="2023-03" db="EMBL/GenBank/DDBJ databases">
        <title>Chromosome-scale reference genome and RAD-based genetic map of yellow starthistle (Centaurea solstitialis) reveal putative structural variation and QTLs associated with invader traits.</title>
        <authorList>
            <person name="Reatini B."/>
            <person name="Cang F.A."/>
            <person name="Jiang Q."/>
            <person name="Mckibben M.T.W."/>
            <person name="Barker M.S."/>
            <person name="Rieseberg L.H."/>
            <person name="Dlugosch K.M."/>
        </authorList>
    </citation>
    <scope>NUCLEOTIDE SEQUENCE</scope>
    <source>
        <strain evidence="5">CAN-66</strain>
        <tissue evidence="5">Leaf</tissue>
    </source>
</reference>
<dbReference type="Gene3D" id="2.60.11.10">
    <property type="entry name" value="Cytochrome c oxidase, subunit Vb"/>
    <property type="match status" value="1"/>
</dbReference>
<dbReference type="InterPro" id="IPR002124">
    <property type="entry name" value="Cyt_c_oxidase_su5b"/>
</dbReference>
<feature type="transmembrane region" description="Helical" evidence="4">
    <location>
        <begin position="121"/>
        <end position="142"/>
    </location>
</feature>
<feature type="binding site" evidence="3">
    <location>
        <position position="189"/>
    </location>
    <ligand>
        <name>Zn(2+)</name>
        <dbReference type="ChEBI" id="CHEBI:29105"/>
    </ligand>
</feature>
<evidence type="ECO:0000256" key="4">
    <source>
        <dbReference type="SAM" id="Phobius"/>
    </source>
</evidence>
<organism evidence="5 6">
    <name type="scientific">Centaurea solstitialis</name>
    <name type="common">yellow star-thistle</name>
    <dbReference type="NCBI Taxonomy" id="347529"/>
    <lineage>
        <taxon>Eukaryota</taxon>
        <taxon>Viridiplantae</taxon>
        <taxon>Streptophyta</taxon>
        <taxon>Embryophyta</taxon>
        <taxon>Tracheophyta</taxon>
        <taxon>Spermatophyta</taxon>
        <taxon>Magnoliopsida</taxon>
        <taxon>eudicotyledons</taxon>
        <taxon>Gunneridae</taxon>
        <taxon>Pentapetalae</taxon>
        <taxon>asterids</taxon>
        <taxon>campanulids</taxon>
        <taxon>Asterales</taxon>
        <taxon>Asteraceae</taxon>
        <taxon>Carduoideae</taxon>
        <taxon>Cardueae</taxon>
        <taxon>Centaureinae</taxon>
        <taxon>Centaurea</taxon>
    </lineage>
</organism>
<dbReference type="EMBL" id="JARYMX010000008">
    <property type="protein sequence ID" value="KAJ9537755.1"/>
    <property type="molecule type" value="Genomic_DNA"/>
</dbReference>
<feature type="binding site" evidence="3">
    <location>
        <position position="192"/>
    </location>
    <ligand>
        <name>Zn(2+)</name>
        <dbReference type="ChEBI" id="CHEBI:29105"/>
    </ligand>
</feature>
<sequence>MWRRASSRILALRSVARPNRIATYSPSPVILRPSAAIVTRHYSGNVSKRVEDVMPIATGHEREELEAELQGRDILDINFPEGPFGTKAIFPINLRICCLLHFLSFYLTLKRRHKNQIVDRHFLVLDSLLVLLISEMMLNLWYCLSLCCLKLLLWSNLTTTKELSVVLEEKADEHDVVWFWLKKGEPHECPVCTQYFVLEVVGPGGPPDGHGDDEHHHH</sequence>
<protein>
    <recommendedName>
        <fullName evidence="7">Cytochrome c oxidase subunit Vb</fullName>
    </recommendedName>
</protein>
<dbReference type="GO" id="GO:0046872">
    <property type="term" value="F:metal ion binding"/>
    <property type="evidence" value="ECO:0007669"/>
    <property type="project" value="UniProtKB-KW"/>
</dbReference>
<keyword evidence="6" id="KW-1185">Reference proteome</keyword>
<dbReference type="SUPFAM" id="SSF57802">
    <property type="entry name" value="Rubredoxin-like"/>
    <property type="match status" value="2"/>
</dbReference>
<gene>
    <name evidence="5" type="ORF">OSB04_030488</name>
</gene>
<dbReference type="GO" id="GO:0005740">
    <property type="term" value="C:mitochondrial envelope"/>
    <property type="evidence" value="ECO:0007669"/>
    <property type="project" value="InterPro"/>
</dbReference>
<dbReference type="PANTHER" id="PTHR10122:SF0">
    <property type="entry name" value="CYTOCHROME C OXIDASE SUBUNIT 5B, ISOFORM A-RELATED"/>
    <property type="match status" value="1"/>
</dbReference>
<keyword evidence="4" id="KW-0812">Transmembrane</keyword>
<dbReference type="Proteomes" id="UP001172457">
    <property type="component" value="Chromosome 8"/>
</dbReference>
<keyword evidence="2 3" id="KW-0862">Zinc</keyword>
<dbReference type="Gene3D" id="2.60.260.40">
    <property type="entry name" value="q5lls5 like domains"/>
    <property type="match status" value="1"/>
</dbReference>
<feature type="binding site" evidence="3">
    <location>
        <position position="174"/>
    </location>
    <ligand>
        <name>Zn(2+)</name>
        <dbReference type="ChEBI" id="CHEBI:29105"/>
    </ligand>
</feature>
<evidence type="ECO:0000256" key="1">
    <source>
        <dbReference type="ARBA" id="ARBA00022723"/>
    </source>
</evidence>
<dbReference type="GO" id="GO:0045277">
    <property type="term" value="C:respiratory chain complex IV"/>
    <property type="evidence" value="ECO:0007669"/>
    <property type="project" value="InterPro"/>
</dbReference>
<comment type="caution">
    <text evidence="5">The sequence shown here is derived from an EMBL/GenBank/DDBJ whole genome shotgun (WGS) entry which is preliminary data.</text>
</comment>
<dbReference type="PANTHER" id="PTHR10122">
    <property type="entry name" value="CYTOCHROME C OXIDASE SUBUNIT 5B, MITOCHONDRIAL"/>
    <property type="match status" value="1"/>
</dbReference>
<keyword evidence="1 3" id="KW-0479">Metal-binding</keyword>
<proteinExistence type="predicted"/>
<evidence type="ECO:0000313" key="6">
    <source>
        <dbReference type="Proteomes" id="UP001172457"/>
    </source>
</evidence>
<accession>A0AA38W3V6</accession>
<name>A0AA38W3V6_9ASTR</name>